<dbReference type="RefSeq" id="WP_205374858.1">
    <property type="nucleotide sequence ID" value="NZ_JAFEJA010000001.1"/>
</dbReference>
<feature type="transmembrane region" description="Helical" evidence="1">
    <location>
        <begin position="353"/>
        <end position="373"/>
    </location>
</feature>
<evidence type="ECO:0008006" key="4">
    <source>
        <dbReference type="Google" id="ProtNLM"/>
    </source>
</evidence>
<keyword evidence="1" id="KW-0472">Membrane</keyword>
<dbReference type="Proteomes" id="UP000664109">
    <property type="component" value="Unassembled WGS sequence"/>
</dbReference>
<evidence type="ECO:0000256" key="1">
    <source>
        <dbReference type="SAM" id="Phobius"/>
    </source>
</evidence>
<feature type="transmembrane region" description="Helical" evidence="1">
    <location>
        <begin position="65"/>
        <end position="83"/>
    </location>
</feature>
<evidence type="ECO:0000313" key="2">
    <source>
        <dbReference type="EMBL" id="MBM9620943.1"/>
    </source>
</evidence>
<protein>
    <recommendedName>
        <fullName evidence="4">Integral membrane protein</fullName>
    </recommendedName>
</protein>
<comment type="caution">
    <text evidence="2">The sequence shown here is derived from an EMBL/GenBank/DDBJ whole genome shotgun (WGS) entry which is preliminary data.</text>
</comment>
<keyword evidence="3" id="KW-1185">Reference proteome</keyword>
<feature type="transmembrane region" description="Helical" evidence="1">
    <location>
        <begin position="244"/>
        <end position="268"/>
    </location>
</feature>
<keyword evidence="1" id="KW-0812">Transmembrane</keyword>
<keyword evidence="1" id="KW-1133">Transmembrane helix</keyword>
<feature type="transmembrane region" description="Helical" evidence="1">
    <location>
        <begin position="280"/>
        <end position="299"/>
    </location>
</feature>
<organism evidence="2 3">
    <name type="scientific">Streptomyces zhihengii</name>
    <dbReference type="NCBI Taxonomy" id="1818004"/>
    <lineage>
        <taxon>Bacteria</taxon>
        <taxon>Bacillati</taxon>
        <taxon>Actinomycetota</taxon>
        <taxon>Actinomycetes</taxon>
        <taxon>Kitasatosporales</taxon>
        <taxon>Streptomycetaceae</taxon>
        <taxon>Streptomyces</taxon>
    </lineage>
</organism>
<proteinExistence type="predicted"/>
<evidence type="ECO:0000313" key="3">
    <source>
        <dbReference type="Proteomes" id="UP000664109"/>
    </source>
</evidence>
<sequence>MGGGEAGGRGGGLGAWPGAARRGLRRADVRLRASLGGLPGRMWAWATGTGPGGRRPTAAFLRRRMLVLPALALIAVALVAAAFHEVHASTERLRDRSVPALVGLAQARTSLGLAQREAELRLLHTTPHGAVELGDTYRTHLTDATQHLTRVAQSRALDRGQEQELRVVAGLVVAYGDKIAWADRNRGSTLLREAGVDYAEGMLRSPVPQDEERARPVGLLDRIEHVEARLRDRDEETTAWSGPVLAAAAVAVLVTALFAFVVVGTCVFLRDRLRLVSLQLLAASVPVLLTPVLLGAAGAQEHGAQQRVRAELAALAYVTGGADAPRRIGDAAAAASRALAGSHADGWSLTADVALPVTVAGALGCGLTLFLYGRPYPGRLPRRKEPQP</sequence>
<gene>
    <name evidence="2" type="ORF">JE024_19810</name>
</gene>
<accession>A0ABS2UV60</accession>
<name>A0ABS2UV60_9ACTN</name>
<dbReference type="EMBL" id="JAFEJA010000001">
    <property type="protein sequence ID" value="MBM9620943.1"/>
    <property type="molecule type" value="Genomic_DNA"/>
</dbReference>
<reference evidence="2 3" key="1">
    <citation type="journal article" date="2016" name="Arch. Microbiol.">
        <title>Streptomyces zhihengii sp. nov., isolated from rhizospheric soil of Psammosilene tunicoides.</title>
        <authorList>
            <person name="Huang M.J."/>
            <person name="Fei J.J."/>
            <person name="Salam N."/>
            <person name="Kim C.J."/>
            <person name="Hozzein W.N."/>
            <person name="Xiao M."/>
            <person name="Huang H.Q."/>
            <person name="Li W.J."/>
        </authorList>
    </citation>
    <scope>NUCLEOTIDE SEQUENCE [LARGE SCALE GENOMIC DNA]</scope>
    <source>
        <strain evidence="2 3">YIM T102</strain>
    </source>
</reference>